<dbReference type="RefSeq" id="WP_206569837.1">
    <property type="nucleotide sequence ID" value="NZ_JAFKCW010000003.1"/>
</dbReference>
<evidence type="ECO:0000313" key="1">
    <source>
        <dbReference type="EMBL" id="MBN7801822.1"/>
    </source>
</evidence>
<sequence>MAGAKSPLVRSWAKIGNEAGTASFQWAVFRQAMFSRSLPVGSLSSQLAESTQGLAADY</sequence>
<dbReference type="Proteomes" id="UP000664698">
    <property type="component" value="Unassembled WGS sequence"/>
</dbReference>
<comment type="caution">
    <text evidence="1">The sequence shown here is derived from an EMBL/GenBank/DDBJ whole genome shotgun (WGS) entry which is preliminary data.</text>
</comment>
<reference evidence="1 2" key="1">
    <citation type="submission" date="2021-03" db="EMBL/GenBank/DDBJ databases">
        <title>novel species isolated from a fishpond in China.</title>
        <authorList>
            <person name="Lu H."/>
            <person name="Cai Z."/>
        </authorList>
    </citation>
    <scope>NUCLEOTIDE SEQUENCE [LARGE SCALE GENOMIC DNA]</scope>
    <source>
        <strain evidence="1 2">JCM 31546</strain>
    </source>
</reference>
<evidence type="ECO:0000313" key="2">
    <source>
        <dbReference type="Proteomes" id="UP000664698"/>
    </source>
</evidence>
<protein>
    <submittedName>
        <fullName evidence="1">Uncharacterized protein</fullName>
    </submittedName>
</protein>
<keyword evidence="2" id="KW-1185">Reference proteome</keyword>
<dbReference type="EMBL" id="JAFKCW010000003">
    <property type="protein sequence ID" value="MBN7801822.1"/>
    <property type="molecule type" value="Genomic_DNA"/>
</dbReference>
<organism evidence="1 2">
    <name type="scientific">Algoriphagus aestuariicola</name>
    <dbReference type="NCBI Taxonomy" id="1852016"/>
    <lineage>
        <taxon>Bacteria</taxon>
        <taxon>Pseudomonadati</taxon>
        <taxon>Bacteroidota</taxon>
        <taxon>Cytophagia</taxon>
        <taxon>Cytophagales</taxon>
        <taxon>Cyclobacteriaceae</taxon>
        <taxon>Algoriphagus</taxon>
    </lineage>
</organism>
<proteinExistence type="predicted"/>
<name>A0ABS3BRB1_9BACT</name>
<accession>A0ABS3BRB1</accession>
<gene>
    <name evidence="1" type="ORF">J0A67_13190</name>
</gene>